<proteinExistence type="inferred from homology"/>
<dbReference type="InterPro" id="IPR015285">
    <property type="entry name" value="RIO2_wHTH_N"/>
</dbReference>
<dbReference type="Gene3D" id="1.10.510.10">
    <property type="entry name" value="Transferase(Phosphotransferase) domain 1"/>
    <property type="match status" value="1"/>
</dbReference>
<dbReference type="GeneID" id="25258186"/>
<accession>A0A098VVF8</accession>
<evidence type="ECO:0000256" key="13">
    <source>
        <dbReference type="SAM" id="MobiDB-lite"/>
    </source>
</evidence>
<dbReference type="InterPro" id="IPR000687">
    <property type="entry name" value="RIO_kinase"/>
</dbReference>
<dbReference type="Pfam" id="PF01163">
    <property type="entry name" value="RIO1"/>
    <property type="match status" value="1"/>
</dbReference>
<dbReference type="SUPFAM" id="SSF56112">
    <property type="entry name" value="Protein kinase-like (PK-like)"/>
    <property type="match status" value="1"/>
</dbReference>
<dbReference type="PROSITE" id="PS01245">
    <property type="entry name" value="RIO1"/>
    <property type="match status" value="1"/>
</dbReference>
<dbReference type="Pfam" id="PF09202">
    <property type="entry name" value="Rio2_N"/>
    <property type="match status" value="1"/>
</dbReference>
<evidence type="ECO:0000256" key="9">
    <source>
        <dbReference type="ARBA" id="ARBA00022840"/>
    </source>
</evidence>
<evidence type="ECO:0000256" key="10">
    <source>
        <dbReference type="ARBA" id="ARBA00022842"/>
    </source>
</evidence>
<dbReference type="GO" id="GO:0005524">
    <property type="term" value="F:ATP binding"/>
    <property type="evidence" value="ECO:0007669"/>
    <property type="project" value="UniProtKB-KW"/>
</dbReference>
<dbReference type="FunFam" id="3.30.200.20:FF:000052">
    <property type="entry name" value="Serine/threonine-protein kinase RIO2"/>
    <property type="match status" value="1"/>
</dbReference>
<evidence type="ECO:0000256" key="1">
    <source>
        <dbReference type="ARBA" id="ARBA00001946"/>
    </source>
</evidence>
<dbReference type="GO" id="GO:0005829">
    <property type="term" value="C:cytosol"/>
    <property type="evidence" value="ECO:0007669"/>
    <property type="project" value="TreeGrafter"/>
</dbReference>
<dbReference type="InterPro" id="IPR011009">
    <property type="entry name" value="Kinase-like_dom_sf"/>
</dbReference>
<keyword evidence="9" id="KW-0067">ATP-binding</keyword>
<dbReference type="EMBL" id="JMKJ01000026">
    <property type="protein sequence ID" value="KGG52922.1"/>
    <property type="molecule type" value="Genomic_DNA"/>
</dbReference>
<evidence type="ECO:0000313" key="16">
    <source>
        <dbReference type="Proteomes" id="UP000029725"/>
    </source>
</evidence>
<keyword evidence="5" id="KW-0808">Transferase</keyword>
<dbReference type="PANTHER" id="PTHR45852">
    <property type="entry name" value="SER/THR-PROTEIN KINASE RIO2"/>
    <property type="match status" value="1"/>
</dbReference>
<dbReference type="Proteomes" id="UP000029725">
    <property type="component" value="Unassembled WGS sequence"/>
</dbReference>
<dbReference type="InterPro" id="IPR036388">
    <property type="entry name" value="WH-like_DNA-bd_sf"/>
</dbReference>
<dbReference type="InterPro" id="IPR018934">
    <property type="entry name" value="RIO_dom"/>
</dbReference>
<evidence type="ECO:0000256" key="6">
    <source>
        <dbReference type="ARBA" id="ARBA00022723"/>
    </source>
</evidence>
<dbReference type="GO" id="GO:0030490">
    <property type="term" value="P:maturation of SSU-rRNA"/>
    <property type="evidence" value="ECO:0007669"/>
    <property type="project" value="TreeGrafter"/>
</dbReference>
<gene>
    <name evidence="15" type="ORF">DI09_123p20</name>
</gene>
<keyword evidence="6" id="KW-0479">Metal-binding</keyword>
<dbReference type="PANTHER" id="PTHR45852:SF1">
    <property type="entry name" value="SERINE_THREONINE-PROTEIN KINASE RIO2"/>
    <property type="match status" value="1"/>
</dbReference>
<feature type="compositionally biased region" description="Basic and acidic residues" evidence="13">
    <location>
        <begin position="359"/>
        <end position="369"/>
    </location>
</feature>
<comment type="cofactor">
    <cofactor evidence="1">
        <name>Mg(2+)</name>
        <dbReference type="ChEBI" id="CHEBI:18420"/>
    </cofactor>
</comment>
<evidence type="ECO:0000256" key="5">
    <source>
        <dbReference type="ARBA" id="ARBA00022679"/>
    </source>
</evidence>
<feature type="compositionally biased region" description="Basic and acidic residues" evidence="13">
    <location>
        <begin position="377"/>
        <end position="386"/>
    </location>
</feature>
<protein>
    <recommendedName>
        <fullName evidence="3">non-specific serine/threonine protein kinase</fullName>
        <ecNumber evidence="3">2.7.11.1</ecNumber>
    </recommendedName>
</protein>
<dbReference type="SMART" id="SM00090">
    <property type="entry name" value="RIO"/>
    <property type="match status" value="1"/>
</dbReference>
<organism evidence="15 16">
    <name type="scientific">Mitosporidium daphniae</name>
    <dbReference type="NCBI Taxonomy" id="1485682"/>
    <lineage>
        <taxon>Eukaryota</taxon>
        <taxon>Fungi</taxon>
        <taxon>Fungi incertae sedis</taxon>
        <taxon>Microsporidia</taxon>
        <taxon>Mitosporidium</taxon>
    </lineage>
</organism>
<keyword evidence="7" id="KW-0547">Nucleotide-binding</keyword>
<dbReference type="HOGENOM" id="CLU_533256_0_0_1"/>
<dbReference type="Gene3D" id="1.10.10.10">
    <property type="entry name" value="Winged helix-like DNA-binding domain superfamily/Winged helix DNA-binding domain"/>
    <property type="match status" value="1"/>
</dbReference>
<dbReference type="RefSeq" id="XP_013239358.1">
    <property type="nucleotide sequence ID" value="XM_013383904.1"/>
</dbReference>
<dbReference type="EC" id="2.7.11.1" evidence="3"/>
<dbReference type="GO" id="GO:0046872">
    <property type="term" value="F:metal ion binding"/>
    <property type="evidence" value="ECO:0007669"/>
    <property type="project" value="UniProtKB-KW"/>
</dbReference>
<feature type="compositionally biased region" description="Low complexity" evidence="13">
    <location>
        <begin position="441"/>
        <end position="458"/>
    </location>
</feature>
<evidence type="ECO:0000256" key="7">
    <source>
        <dbReference type="ARBA" id="ARBA00022741"/>
    </source>
</evidence>
<feature type="region of interest" description="Disordered" evidence="13">
    <location>
        <begin position="359"/>
        <end position="386"/>
    </location>
</feature>
<evidence type="ECO:0000256" key="12">
    <source>
        <dbReference type="ARBA" id="ARBA00048679"/>
    </source>
</evidence>
<reference evidence="15 16" key="1">
    <citation type="submission" date="2014-04" db="EMBL/GenBank/DDBJ databases">
        <title>A new species of microsporidia sheds light on the evolution of extreme parasitism.</title>
        <authorList>
            <person name="Haag K.L."/>
            <person name="James T.Y."/>
            <person name="Larsson R."/>
            <person name="Schaer T.M."/>
            <person name="Refardt D."/>
            <person name="Pombert J.-F."/>
            <person name="Ebert D."/>
        </authorList>
    </citation>
    <scope>NUCLEOTIDE SEQUENCE [LARGE SCALE GENOMIC DNA]</scope>
    <source>
        <strain evidence="15 16">UGP3</strain>
        <tissue evidence="15">Spores</tissue>
    </source>
</reference>
<feature type="domain" description="RIO kinase" evidence="14">
    <location>
        <begin position="108"/>
        <end position="333"/>
    </location>
</feature>
<comment type="catalytic activity">
    <reaction evidence="11">
        <text>L-threonyl-[protein] + ATP = O-phospho-L-threonyl-[protein] + ADP + H(+)</text>
        <dbReference type="Rhea" id="RHEA:46608"/>
        <dbReference type="Rhea" id="RHEA-COMP:11060"/>
        <dbReference type="Rhea" id="RHEA-COMP:11605"/>
        <dbReference type="ChEBI" id="CHEBI:15378"/>
        <dbReference type="ChEBI" id="CHEBI:30013"/>
        <dbReference type="ChEBI" id="CHEBI:30616"/>
        <dbReference type="ChEBI" id="CHEBI:61977"/>
        <dbReference type="ChEBI" id="CHEBI:456216"/>
        <dbReference type="EC" id="2.7.11.1"/>
    </reaction>
</comment>
<dbReference type="InterPro" id="IPR036390">
    <property type="entry name" value="WH_DNA-bd_sf"/>
</dbReference>
<dbReference type="GO" id="GO:0030688">
    <property type="term" value="C:preribosome, small subunit precursor"/>
    <property type="evidence" value="ECO:0007669"/>
    <property type="project" value="TreeGrafter"/>
</dbReference>
<evidence type="ECO:0000259" key="14">
    <source>
        <dbReference type="SMART" id="SM00090"/>
    </source>
</evidence>
<evidence type="ECO:0000256" key="11">
    <source>
        <dbReference type="ARBA" id="ARBA00047899"/>
    </source>
</evidence>
<comment type="catalytic activity">
    <reaction evidence="12">
        <text>L-seryl-[protein] + ATP = O-phospho-L-seryl-[protein] + ADP + H(+)</text>
        <dbReference type="Rhea" id="RHEA:17989"/>
        <dbReference type="Rhea" id="RHEA-COMP:9863"/>
        <dbReference type="Rhea" id="RHEA-COMP:11604"/>
        <dbReference type="ChEBI" id="CHEBI:15378"/>
        <dbReference type="ChEBI" id="CHEBI:29999"/>
        <dbReference type="ChEBI" id="CHEBI:30616"/>
        <dbReference type="ChEBI" id="CHEBI:83421"/>
        <dbReference type="ChEBI" id="CHEBI:456216"/>
        <dbReference type="EC" id="2.7.11.1"/>
    </reaction>
</comment>
<evidence type="ECO:0000256" key="4">
    <source>
        <dbReference type="ARBA" id="ARBA00022527"/>
    </source>
</evidence>
<sequence>MRLDTCNFGFLSKSDWRILYAIESESKTHEIVPIKLISKRTKLDPVSIDQACALLMRFKLLRREGEVQHGGASQENCNMTGSTSSCIDTNKDLASSQHRRRGRKGIPLGTLGYILGFGGLDYLALHFFKQKNSLSCISNSRLGVGKEADIHVGERLSPTDGAFPKAIVVKFHRLGRTSFRSVRTKRDYHLGKGANASSWMHLSMLAAAKEWAFLKALYQLGFSVPIPVDHNRHAIVMERIDGLPLNQVTHLLDPQRLYHELVSMIVAIARLGLVHGDFNEFNVLVRNRDESPVLIDFPQMVSIKHRNAAEDISCIRKWFKRNFPTVDLDFTCQGNVSKTVAPSSLCSLESSDELKADDIRGEDSQESKHTFGSPHKGHAENKLAEDNHEECRISEGCFAAFDSNPDSGEPDARDFGSSGSCVSENDDIDYDSGYDSPRTGSCTSSLLGSSSDSESVESLAEDREFPPYLSMIIKELEETGQSPLDEVLKASGYTHGLEEELDKYWGFLAIQ</sequence>
<keyword evidence="16" id="KW-1185">Reference proteome</keyword>
<evidence type="ECO:0000313" key="15">
    <source>
        <dbReference type="EMBL" id="KGG52922.1"/>
    </source>
</evidence>
<keyword evidence="4" id="KW-0723">Serine/threonine-protein kinase</keyword>
<keyword evidence="8" id="KW-0418">Kinase</keyword>
<comment type="similarity">
    <text evidence="2">Belongs to the protein kinase superfamily. RIO-type Ser/Thr kinase family.</text>
</comment>
<feature type="region of interest" description="Disordered" evidence="13">
    <location>
        <begin position="402"/>
        <end position="461"/>
    </location>
</feature>
<evidence type="ECO:0000256" key="2">
    <source>
        <dbReference type="ARBA" id="ARBA00009196"/>
    </source>
</evidence>
<keyword evidence="10" id="KW-0460">Magnesium</keyword>
<dbReference type="OrthoDB" id="10258631at2759"/>
<evidence type="ECO:0000256" key="8">
    <source>
        <dbReference type="ARBA" id="ARBA00022777"/>
    </source>
</evidence>
<dbReference type="CDD" id="cd05144">
    <property type="entry name" value="RIO2_C"/>
    <property type="match status" value="1"/>
</dbReference>
<name>A0A098VVF8_9MICR</name>
<dbReference type="Gene3D" id="3.30.200.20">
    <property type="entry name" value="Phosphorylase Kinase, domain 1"/>
    <property type="match status" value="1"/>
</dbReference>
<dbReference type="InterPro" id="IPR018935">
    <property type="entry name" value="RIO_kinase_CS"/>
</dbReference>
<dbReference type="GO" id="GO:0004674">
    <property type="term" value="F:protein serine/threonine kinase activity"/>
    <property type="evidence" value="ECO:0007669"/>
    <property type="project" value="UniProtKB-KW"/>
</dbReference>
<dbReference type="AlphaFoldDB" id="A0A098VVF8"/>
<dbReference type="VEuPathDB" id="MicrosporidiaDB:DI09_123p20"/>
<dbReference type="InterPro" id="IPR030484">
    <property type="entry name" value="Rio2"/>
</dbReference>
<dbReference type="SUPFAM" id="SSF46785">
    <property type="entry name" value="Winged helix' DNA-binding domain"/>
    <property type="match status" value="1"/>
</dbReference>
<evidence type="ECO:0000256" key="3">
    <source>
        <dbReference type="ARBA" id="ARBA00012513"/>
    </source>
</evidence>
<comment type="caution">
    <text evidence="15">The sequence shown here is derived from an EMBL/GenBank/DDBJ whole genome shotgun (WGS) entry which is preliminary data.</text>
</comment>